<evidence type="ECO:0000313" key="1">
    <source>
        <dbReference type="EMBL" id="KAK8153718.1"/>
    </source>
</evidence>
<protein>
    <submittedName>
        <fullName evidence="1">Uncharacterized protein</fullName>
    </submittedName>
</protein>
<comment type="caution">
    <text evidence="1">The sequence shown here is derived from an EMBL/GenBank/DDBJ whole genome shotgun (WGS) entry which is preliminary data.</text>
</comment>
<organism evidence="1 2">
    <name type="scientific">Phyllosticta citrichinensis</name>
    <dbReference type="NCBI Taxonomy" id="1130410"/>
    <lineage>
        <taxon>Eukaryota</taxon>
        <taxon>Fungi</taxon>
        <taxon>Dikarya</taxon>
        <taxon>Ascomycota</taxon>
        <taxon>Pezizomycotina</taxon>
        <taxon>Dothideomycetes</taxon>
        <taxon>Dothideomycetes incertae sedis</taxon>
        <taxon>Botryosphaeriales</taxon>
        <taxon>Phyllostictaceae</taxon>
        <taxon>Phyllosticta</taxon>
    </lineage>
</organism>
<gene>
    <name evidence="1" type="ORF">IWX90DRAFT_76846</name>
</gene>
<proteinExistence type="predicted"/>
<dbReference type="EMBL" id="JBBWUH010000012">
    <property type="protein sequence ID" value="KAK8153718.1"/>
    <property type="molecule type" value="Genomic_DNA"/>
</dbReference>
<sequence length="359" mass="42798">MERTSRRRDHPHEFRVFDEWERHEDEDAEGYTRIFRRWERSLPRLLDQAKEEQHFRKSGLTCSFLVRAMQTLKNIEVVTHVAEEIAAQDWELKKLWFENIPQTRSKYDIKPRSEHQSISHEDSSGIDDFEYCFKDWYFDLAGENVCSDDSDTIISAIIASRTPVARLAICDGLFFKVEDTEEEKYTLGSHRLQALLLREGLRTLKSFEISLRLHRCPDVKYPHWFLVAVPDTLEELKIERKFSWYLPDNPFEGSGYYFDFSFDDAIDVYDQILLRLKFPSLRRLDLSFPSGSMHLVHFIRTNNEKLRHIRLSCDEFSFRENTTRWAEVLSACLGAHHLNYLELWRVQDDFYAPSDHRLE</sequence>
<keyword evidence="2" id="KW-1185">Reference proteome</keyword>
<name>A0ABR1XGK1_9PEZI</name>
<accession>A0ABR1XGK1</accession>
<dbReference type="Proteomes" id="UP001456524">
    <property type="component" value="Unassembled WGS sequence"/>
</dbReference>
<reference evidence="1 2" key="1">
    <citation type="journal article" date="2022" name="G3 (Bethesda)">
        <title>Enemy or ally: a genomic approach to elucidate the lifestyle of Phyllosticta citrichinaensis.</title>
        <authorList>
            <person name="Buijs V.A."/>
            <person name="Groenewald J.Z."/>
            <person name="Haridas S."/>
            <person name="LaButti K.M."/>
            <person name="Lipzen A."/>
            <person name="Martin F.M."/>
            <person name="Barry K."/>
            <person name="Grigoriev I.V."/>
            <person name="Crous P.W."/>
            <person name="Seidl M.F."/>
        </authorList>
    </citation>
    <scope>NUCLEOTIDE SEQUENCE [LARGE SCALE GENOMIC DNA]</scope>
    <source>
        <strain evidence="1 2">CBS 129764</strain>
    </source>
</reference>
<evidence type="ECO:0000313" key="2">
    <source>
        <dbReference type="Proteomes" id="UP001456524"/>
    </source>
</evidence>